<dbReference type="EMBL" id="LRXL01000045">
    <property type="protein sequence ID" value="OAB77970.1"/>
    <property type="molecule type" value="Genomic_DNA"/>
</dbReference>
<dbReference type="GO" id="GO:0071949">
    <property type="term" value="F:FAD binding"/>
    <property type="evidence" value="ECO:0007669"/>
    <property type="project" value="InterPro"/>
</dbReference>
<gene>
    <name evidence="2" type="ORF">ULVI_10805</name>
</gene>
<dbReference type="PRINTS" id="PR00420">
    <property type="entry name" value="RNGMNOXGNASE"/>
</dbReference>
<dbReference type="RefSeq" id="WP_068592698.1">
    <property type="nucleotide sequence ID" value="NZ_LRXL01000045.1"/>
</dbReference>
<dbReference type="PANTHER" id="PTHR42685">
    <property type="entry name" value="GERANYLGERANYL DIPHOSPHATE REDUCTASE"/>
    <property type="match status" value="1"/>
</dbReference>
<comment type="caution">
    <text evidence="2">The sequence shown here is derived from an EMBL/GenBank/DDBJ whole genome shotgun (WGS) entry which is preliminary data.</text>
</comment>
<protein>
    <submittedName>
        <fullName evidence="2">FAD-dependent oxidoreductase</fullName>
    </submittedName>
</protein>
<dbReference type="AlphaFoldDB" id="A0A167GWB0"/>
<dbReference type="InterPro" id="IPR002938">
    <property type="entry name" value="FAD-bd"/>
</dbReference>
<evidence type="ECO:0000313" key="3">
    <source>
        <dbReference type="Proteomes" id="UP000077013"/>
    </source>
</evidence>
<dbReference type="OrthoDB" id="1142316at2"/>
<accession>A0A167GWB0</accession>
<dbReference type="PANTHER" id="PTHR42685:SF22">
    <property type="entry name" value="CONDITIONED MEDIUM FACTOR RECEPTOR 1"/>
    <property type="match status" value="1"/>
</dbReference>
<dbReference type="InterPro" id="IPR036188">
    <property type="entry name" value="FAD/NAD-bd_sf"/>
</dbReference>
<evidence type="ECO:0000313" key="2">
    <source>
        <dbReference type="EMBL" id="OAB77970.1"/>
    </source>
</evidence>
<dbReference type="SUPFAM" id="SSF51905">
    <property type="entry name" value="FAD/NAD(P)-binding domain"/>
    <property type="match status" value="1"/>
</dbReference>
<dbReference type="Proteomes" id="UP000077013">
    <property type="component" value="Unassembled WGS sequence"/>
</dbReference>
<dbReference type="InterPro" id="IPR050407">
    <property type="entry name" value="Geranylgeranyl_reductase"/>
</dbReference>
<dbReference type="STRING" id="1763537.ULVI_10805"/>
<feature type="domain" description="FAD-binding" evidence="1">
    <location>
        <begin position="6"/>
        <end position="295"/>
    </location>
</feature>
<evidence type="ECO:0000259" key="1">
    <source>
        <dbReference type="Pfam" id="PF01494"/>
    </source>
</evidence>
<dbReference type="Gene3D" id="3.50.50.60">
    <property type="entry name" value="FAD/NAD(P)-binding domain"/>
    <property type="match status" value="1"/>
</dbReference>
<sequence length="375" mass="41974">MHNKKYDLIIIGAGLAGLTAAIHLSNNNLSILVLERHTFPRHKVCGEYISNEVLPYLKHLGVDPLQAGAKMIDQFLISNKKGATLNTSLPLGGFGISRYALDEMLYNKCKQTVDFVFESVETVNFTSERFTVETQSKSTFEAKYVLGAFGKRSNLDLHLKRSFIQQKTPWMAVKAHYKYDLSEKSVQLHSFDGGYCGLSKVESNAVNACYLTTVSSFKNASSINDFQNRILSQNPHLHKFYSEAIPIFEKPLTISQISFQSKNAVENHIFMVGDSAGLIHPLCGNGMAMAIHSAKLFSELFLEAYHSKSVCRADLEKEYSKRWNETFIKRLQAGERIQRILQHPIAMKVGFGIAKIVPSILSPIIQSTHGKPIVV</sequence>
<keyword evidence="3" id="KW-1185">Reference proteome</keyword>
<organism evidence="2 3">
    <name type="scientific">Cochleicola gelatinilyticus</name>
    <dbReference type="NCBI Taxonomy" id="1763537"/>
    <lineage>
        <taxon>Bacteria</taxon>
        <taxon>Pseudomonadati</taxon>
        <taxon>Bacteroidota</taxon>
        <taxon>Flavobacteriia</taxon>
        <taxon>Flavobacteriales</taxon>
        <taxon>Flavobacteriaceae</taxon>
        <taxon>Cochleicola</taxon>
    </lineage>
</organism>
<proteinExistence type="predicted"/>
<name>A0A167GWB0_9FLAO</name>
<reference evidence="2 3" key="1">
    <citation type="submission" date="2016-02" db="EMBL/GenBank/DDBJ databases">
        <title>Ulvibacter sp. LPB0005, isolated from Thais luteostoma.</title>
        <authorList>
            <person name="Shin S.-K."/>
            <person name="Yi H."/>
        </authorList>
    </citation>
    <scope>NUCLEOTIDE SEQUENCE [LARGE SCALE GENOMIC DNA]</scope>
    <source>
        <strain evidence="2 3">LPB0005</strain>
    </source>
</reference>
<dbReference type="Pfam" id="PF01494">
    <property type="entry name" value="FAD_binding_3"/>
    <property type="match status" value="1"/>
</dbReference>